<dbReference type="Pfam" id="PF00486">
    <property type="entry name" value="Trans_reg_C"/>
    <property type="match status" value="1"/>
</dbReference>
<comment type="function">
    <text evidence="5">May play the central regulatory role in sporulation. It may be an element of the effector pathway responsible for the activation of sporulation genes in response to nutritional stress. Spo0A may act in concert with spo0H (a sigma factor) to control the expression of some genes that are critical to the sporulation process.</text>
</comment>
<evidence type="ECO:0000256" key="1">
    <source>
        <dbReference type="ARBA" id="ARBA00018672"/>
    </source>
</evidence>
<protein>
    <recommendedName>
        <fullName evidence="1">Stage 0 sporulation protein A homolog</fullName>
    </recommendedName>
</protein>
<keyword evidence="6" id="KW-0597">Phosphoprotein</keyword>
<dbReference type="Pfam" id="PF00072">
    <property type="entry name" value="Response_reg"/>
    <property type="match status" value="1"/>
</dbReference>
<feature type="domain" description="OmpR/PhoB-type" evidence="9">
    <location>
        <begin position="125"/>
        <end position="223"/>
    </location>
</feature>
<dbReference type="PANTHER" id="PTHR48111:SF43">
    <property type="entry name" value="STAGE 0 SPORULATION PROTEIN A HOMOLOG"/>
    <property type="match status" value="1"/>
</dbReference>
<dbReference type="EMBL" id="JASKYM010000007">
    <property type="protein sequence ID" value="MDK2564335.1"/>
    <property type="molecule type" value="Genomic_DNA"/>
</dbReference>
<feature type="modified residue" description="4-aspartylphosphate" evidence="6">
    <location>
        <position position="52"/>
    </location>
</feature>
<dbReference type="SUPFAM" id="SSF52172">
    <property type="entry name" value="CheY-like"/>
    <property type="match status" value="1"/>
</dbReference>
<keyword evidence="2" id="KW-0805">Transcription regulation</keyword>
<dbReference type="SMART" id="SM00448">
    <property type="entry name" value="REC"/>
    <property type="match status" value="1"/>
</dbReference>
<dbReference type="InterPro" id="IPR011006">
    <property type="entry name" value="CheY-like_superfamily"/>
</dbReference>
<dbReference type="RefSeq" id="WP_284133262.1">
    <property type="nucleotide sequence ID" value="NZ_JASKYM010000007.1"/>
</dbReference>
<dbReference type="InterPro" id="IPR036388">
    <property type="entry name" value="WH-like_DNA-bd_sf"/>
</dbReference>
<dbReference type="InterPro" id="IPR016032">
    <property type="entry name" value="Sig_transdc_resp-reg_C-effctor"/>
</dbReference>
<dbReference type="CDD" id="cd00383">
    <property type="entry name" value="trans_reg_C"/>
    <property type="match status" value="1"/>
</dbReference>
<evidence type="ECO:0000313" key="10">
    <source>
        <dbReference type="EMBL" id="MDK2564335.1"/>
    </source>
</evidence>
<feature type="domain" description="Response regulatory" evidence="8">
    <location>
        <begin position="3"/>
        <end position="116"/>
    </location>
</feature>
<evidence type="ECO:0000256" key="4">
    <source>
        <dbReference type="ARBA" id="ARBA00023163"/>
    </source>
</evidence>
<reference evidence="10 11" key="1">
    <citation type="submission" date="2023-05" db="EMBL/GenBank/DDBJ databases">
        <title>Rombocin, a short stable natural nisin variant, displays selective antimicrobial activity against Listeria monocytogenes and employs dual mode of action to kill target bacterial strains.</title>
        <authorList>
            <person name="Wambui J."/>
            <person name="Stephan R."/>
            <person name="Kuipers O.P."/>
        </authorList>
    </citation>
    <scope>NUCLEOTIDE SEQUENCE [LARGE SCALE GENOMIC DNA]</scope>
    <source>
        <strain evidence="10 11">RC002</strain>
    </source>
</reference>
<evidence type="ECO:0000259" key="8">
    <source>
        <dbReference type="PROSITE" id="PS50110"/>
    </source>
</evidence>
<evidence type="ECO:0000256" key="3">
    <source>
        <dbReference type="ARBA" id="ARBA00023125"/>
    </source>
</evidence>
<proteinExistence type="predicted"/>
<dbReference type="Gene3D" id="3.40.50.2300">
    <property type="match status" value="1"/>
</dbReference>
<organism evidence="10 11">
    <name type="scientific">Romboutsia sedimentorum</name>
    <dbReference type="NCBI Taxonomy" id="1368474"/>
    <lineage>
        <taxon>Bacteria</taxon>
        <taxon>Bacillati</taxon>
        <taxon>Bacillota</taxon>
        <taxon>Clostridia</taxon>
        <taxon>Peptostreptococcales</taxon>
        <taxon>Peptostreptococcaceae</taxon>
        <taxon>Romboutsia</taxon>
    </lineage>
</organism>
<comment type="caution">
    <text evidence="10">The sequence shown here is derived from an EMBL/GenBank/DDBJ whole genome shotgun (WGS) entry which is preliminary data.</text>
</comment>
<dbReference type="PROSITE" id="PS51755">
    <property type="entry name" value="OMPR_PHOB"/>
    <property type="match status" value="1"/>
</dbReference>
<dbReference type="InterPro" id="IPR039420">
    <property type="entry name" value="WalR-like"/>
</dbReference>
<evidence type="ECO:0000259" key="9">
    <source>
        <dbReference type="PROSITE" id="PS51755"/>
    </source>
</evidence>
<name>A0ABT7EBN9_9FIRM</name>
<gene>
    <name evidence="10" type="ORF">QOZ84_12305</name>
</gene>
<dbReference type="SMART" id="SM00862">
    <property type="entry name" value="Trans_reg_C"/>
    <property type="match status" value="1"/>
</dbReference>
<evidence type="ECO:0000313" key="11">
    <source>
        <dbReference type="Proteomes" id="UP001301012"/>
    </source>
</evidence>
<dbReference type="Gene3D" id="6.10.250.690">
    <property type="match status" value="1"/>
</dbReference>
<evidence type="ECO:0000256" key="5">
    <source>
        <dbReference type="ARBA" id="ARBA00024867"/>
    </source>
</evidence>
<dbReference type="SUPFAM" id="SSF46894">
    <property type="entry name" value="C-terminal effector domain of the bipartite response regulators"/>
    <property type="match status" value="1"/>
</dbReference>
<keyword evidence="11" id="KW-1185">Reference proteome</keyword>
<evidence type="ECO:0000256" key="7">
    <source>
        <dbReference type="PROSITE-ProRule" id="PRU01091"/>
    </source>
</evidence>
<dbReference type="PANTHER" id="PTHR48111">
    <property type="entry name" value="REGULATOR OF RPOS"/>
    <property type="match status" value="1"/>
</dbReference>
<keyword evidence="3 7" id="KW-0238">DNA-binding</keyword>
<dbReference type="InterPro" id="IPR001867">
    <property type="entry name" value="OmpR/PhoB-type_DNA-bd"/>
</dbReference>
<evidence type="ECO:0000256" key="6">
    <source>
        <dbReference type="PROSITE-ProRule" id="PRU00169"/>
    </source>
</evidence>
<keyword evidence="4" id="KW-0804">Transcription</keyword>
<accession>A0ABT7EBN9</accession>
<dbReference type="InterPro" id="IPR001789">
    <property type="entry name" value="Sig_transdc_resp-reg_receiver"/>
</dbReference>
<dbReference type="Gene3D" id="1.10.10.10">
    <property type="entry name" value="Winged helix-like DNA-binding domain superfamily/Winged helix DNA-binding domain"/>
    <property type="match status" value="1"/>
</dbReference>
<feature type="DNA-binding region" description="OmpR/PhoB-type" evidence="7">
    <location>
        <begin position="125"/>
        <end position="223"/>
    </location>
</feature>
<sequence length="226" mass="26148">MNKILVIEDDIKLQKYIKEYLSAYDFEVSIIEDFDDVIGQVERFNPQIILLDINLPKFDGFYFLKLIRKSYKTPVIILSARSYEGEQIRGMELGADDYMTKPFSVGILLAKINAVLRRVNNTIESDDITCGKLVLFDESMKLQYEDTILNLTKNEYKILKILLKNIGNVVSREDLLEALWDDTIFVDDNTLTVNITRVKKRLNELGLENIITTKRGVGYVFNEICE</sequence>
<evidence type="ECO:0000256" key="2">
    <source>
        <dbReference type="ARBA" id="ARBA00023015"/>
    </source>
</evidence>
<dbReference type="Proteomes" id="UP001301012">
    <property type="component" value="Unassembled WGS sequence"/>
</dbReference>
<dbReference type="PROSITE" id="PS50110">
    <property type="entry name" value="RESPONSE_REGULATORY"/>
    <property type="match status" value="1"/>
</dbReference>